<feature type="transmembrane region" description="Helical" evidence="2">
    <location>
        <begin position="178"/>
        <end position="197"/>
    </location>
</feature>
<dbReference type="RefSeq" id="WP_149770371.1">
    <property type="nucleotide sequence ID" value="NZ_VDFQ02000004.1"/>
</dbReference>
<gene>
    <name evidence="3" type="ORF">FE697_014830</name>
</gene>
<feature type="region of interest" description="Disordered" evidence="1">
    <location>
        <begin position="148"/>
        <end position="175"/>
    </location>
</feature>
<keyword evidence="2" id="KW-0812">Transmembrane</keyword>
<dbReference type="EMBL" id="VDFQ02000004">
    <property type="protein sequence ID" value="KAA1422420.1"/>
    <property type="molecule type" value="Genomic_DNA"/>
</dbReference>
<evidence type="ECO:0000313" key="4">
    <source>
        <dbReference type="Proteomes" id="UP000307768"/>
    </source>
</evidence>
<sequence>MTATPQSADLDAIWASLDETGVYVDPSMTSQITADQVAEIEANVARTEEPTYVVAYPLAFDDEFSGRAEDLLATVHDHNPQPGVYLATDTGFGEPRLEGKSWETTTDDYAAYKVTFAAEHEHPSNLGDQLVAATEMLADGTTEARYNEEWTEYEKESESTSSSTSSSSSYDDGGGSTGPIVAGSLTIAIVVVAIALARTWRRYKIERGDIPGRKKAFALPASVVERVRDAHDSALIARADRELLALGELIDETDMQGDAAAWQAALDHYDAAKRTRGEGSKPDVLDVVGTLVLVERGSAALDAATAGKAYKPTAPCYLNPLHGAANGRTTLDTATGKVTVPLCAACRRDLKAHRRPDILDVVRGGKPVHYFDSGVEPWASTGYGSLELDLVTQLHRTRR</sequence>
<dbReference type="OrthoDB" id="3867729at2"/>
<keyword evidence="2" id="KW-0472">Membrane</keyword>
<feature type="compositionally biased region" description="Low complexity" evidence="1">
    <location>
        <begin position="159"/>
        <end position="171"/>
    </location>
</feature>
<evidence type="ECO:0000256" key="2">
    <source>
        <dbReference type="SAM" id="Phobius"/>
    </source>
</evidence>
<dbReference type="AlphaFoldDB" id="A0A5Q6RWQ2"/>
<reference evidence="3 4" key="1">
    <citation type="submission" date="2019-09" db="EMBL/GenBank/DDBJ databases">
        <title>Mumia zhuanghuii sp. nov. isolated from the intestinal contents of plateau pika (Ochotona curzoniae) in the Qinghai-Tibet plateau of China.</title>
        <authorList>
            <person name="Tian Z."/>
        </authorList>
    </citation>
    <scope>NUCLEOTIDE SEQUENCE [LARGE SCALE GENOMIC DNA]</scope>
    <source>
        <strain evidence="4">350</strain>
    </source>
</reference>
<keyword evidence="2" id="KW-1133">Transmembrane helix</keyword>
<organism evidence="3 4">
    <name type="scientific">Mumia zhuanghuii</name>
    <dbReference type="NCBI Taxonomy" id="2585211"/>
    <lineage>
        <taxon>Bacteria</taxon>
        <taxon>Bacillati</taxon>
        <taxon>Actinomycetota</taxon>
        <taxon>Actinomycetes</taxon>
        <taxon>Propionibacteriales</taxon>
        <taxon>Nocardioidaceae</taxon>
        <taxon>Mumia</taxon>
    </lineage>
</organism>
<feature type="compositionally biased region" description="Basic and acidic residues" evidence="1">
    <location>
        <begin position="148"/>
        <end position="158"/>
    </location>
</feature>
<protein>
    <submittedName>
        <fullName evidence="3">Uncharacterized protein</fullName>
    </submittedName>
</protein>
<proteinExistence type="predicted"/>
<dbReference type="Proteomes" id="UP000307768">
    <property type="component" value="Unassembled WGS sequence"/>
</dbReference>
<accession>A0A5Q6RWQ2</accession>
<evidence type="ECO:0000313" key="3">
    <source>
        <dbReference type="EMBL" id="KAA1422420.1"/>
    </source>
</evidence>
<evidence type="ECO:0000256" key="1">
    <source>
        <dbReference type="SAM" id="MobiDB-lite"/>
    </source>
</evidence>
<name>A0A5Q6RWQ2_9ACTN</name>
<comment type="caution">
    <text evidence="3">The sequence shown here is derived from an EMBL/GenBank/DDBJ whole genome shotgun (WGS) entry which is preliminary data.</text>
</comment>